<evidence type="ECO:0008006" key="3">
    <source>
        <dbReference type="Google" id="ProtNLM"/>
    </source>
</evidence>
<dbReference type="GeneID" id="24794204"/>
<organism evidence="1 2">
    <name type="scientific">Archaeoglobus fulgidus DSM 8774</name>
    <dbReference type="NCBI Taxonomy" id="1344584"/>
    <lineage>
        <taxon>Archaea</taxon>
        <taxon>Methanobacteriati</taxon>
        <taxon>Methanobacteriota</taxon>
        <taxon>Archaeoglobi</taxon>
        <taxon>Archaeoglobales</taxon>
        <taxon>Archaeoglobaceae</taxon>
        <taxon>Archaeoglobus</taxon>
    </lineage>
</organism>
<accession>A0A075WBZ5</accession>
<dbReference type="HOGENOM" id="CLU_144573_0_0_2"/>
<dbReference type="EMBL" id="CP006577">
    <property type="protein sequence ID" value="AIG97481.1"/>
    <property type="molecule type" value="Genomic_DNA"/>
</dbReference>
<evidence type="ECO:0000313" key="2">
    <source>
        <dbReference type="Proteomes" id="UP000028501"/>
    </source>
</evidence>
<dbReference type="KEGG" id="afg:AFULGI_00006800"/>
<dbReference type="InterPro" id="IPR027417">
    <property type="entry name" value="P-loop_NTPase"/>
</dbReference>
<dbReference type="Proteomes" id="UP000028501">
    <property type="component" value="Chromosome"/>
</dbReference>
<name>A0A075WBZ5_ARCFL</name>
<reference evidence="1 2" key="1">
    <citation type="submission" date="2013-07" db="EMBL/GenBank/DDBJ databases">
        <title>Genome of Archaeoglobus fulgidus.</title>
        <authorList>
            <person name="Fiebig A."/>
            <person name="Birkeland N.-K."/>
        </authorList>
    </citation>
    <scope>NUCLEOTIDE SEQUENCE [LARGE SCALE GENOMIC DNA]</scope>
    <source>
        <strain evidence="1 2">DSM 8774</strain>
    </source>
</reference>
<sequence>MPELGIKDKAYRIDWIKGIPWLFKNKKKYYDHMPAWMIRNRVGKKLFDGYLVFCFERNPWAKVVSRYLYYKRFDKNFNLSFREFVKSNWIYDALNFPQYTDPLRNYKVIVDFIGYYENLEEDIAKVMKKIGLPEELDVRINTAADDNYRKIL</sequence>
<protein>
    <recommendedName>
        <fullName evidence="3">Sulfotransferase family</fullName>
    </recommendedName>
</protein>
<gene>
    <name evidence="1" type="ORF">AFULGI_00006800</name>
</gene>
<proteinExistence type="predicted"/>
<evidence type="ECO:0000313" key="1">
    <source>
        <dbReference type="EMBL" id="AIG97481.1"/>
    </source>
</evidence>
<dbReference type="RefSeq" id="WP_048064259.1">
    <property type="nucleotide sequence ID" value="NZ_CP006577.1"/>
</dbReference>
<dbReference type="SUPFAM" id="SSF52540">
    <property type="entry name" value="P-loop containing nucleoside triphosphate hydrolases"/>
    <property type="match status" value="1"/>
</dbReference>
<dbReference type="AlphaFoldDB" id="A0A075WBZ5"/>